<dbReference type="AlphaFoldDB" id="A0A1I2HFN8"/>
<dbReference type="PANTHER" id="PTHR32063">
    <property type="match status" value="1"/>
</dbReference>
<feature type="transmembrane region" description="Helical" evidence="1">
    <location>
        <begin position="335"/>
        <end position="353"/>
    </location>
</feature>
<gene>
    <name evidence="2" type="ORF">SAMN04488035_2249</name>
</gene>
<dbReference type="SUPFAM" id="SSF82714">
    <property type="entry name" value="Multidrug efflux transporter AcrB TolC docking domain, DN and DC subdomains"/>
    <property type="match status" value="2"/>
</dbReference>
<dbReference type="STRING" id="285351.SAMN04488035_2249"/>
<accession>A0A1I2HFN8</accession>
<dbReference type="InterPro" id="IPR001036">
    <property type="entry name" value="Acrflvin-R"/>
</dbReference>
<proteinExistence type="predicted"/>
<sequence>MSVLARFSLANRALIALITGAIALLGVVSLGQLKQELIPSLQFPTAIVVATYPGAAPDVVEDAVSVPLEEAVRGVDDVESVSSQSSTNMSLTTVQMTYGTDMDAASAQLQAAVSRISSLLPEDVDTNVFTGSIDDLPVIQLAVSGEGDEADLAAAIEQTVLPRLEKIDGIRSSAVTGAAEQQVLVLPDLQALAALSLAPSAVGDTIEAAGLVLPAGEVDDADRTLSVTAGSALTSVADIEGLPIAAEGADGATVGDVAEVVYGPAPPTSYSRLDGEPALAISVTKTPAGNTVEVSSAVTDAIAELEEDLPGTRIEVVFDQAPFITESIEGLTTEGLLGLVFAIVVILLFLASLRSTLVSAISIPLSLLVTFILMNVTGYTLNILTLGALTISIGRVVDDSIVVIENIKRHLSYGEAKTHAILGAVREVGGAITSSTIATIAVFVPIALVGGAVGELFRPFAVTVAIAMLASLFVALTIVPVLAYWFIREPLHAGDEDAQAEARAAAEAKERRGLWQRAYVPSLRAALAHPVITIAVSVGIFAGTLALVPRLETNFLGDAGQNTLTVTTSFAPATSLETQDAAATQVEEALVDVAEIETMQTTVGSSGGIEAAFMGGGSGPSASFALTLAEDADTAAVEAEVRQALDGLEGVGDVSVAGSDAAFGSSTVDLVIQSADIEVLEDAAAQVAAAAAEVDGAAEVANNLAQGQPAVQVNVDQEAAAAAGLTETQVVGIVSGSMYESNLGTVDLGDGRVDVLLRGNPIPQTLAELRELSLPTAAGLVPLTDLASVEEVELPTSISRIDGARSATVAVTPAGQDLGSLTSALTAMVDDLDLPAGASVEIGGVASDQEEAFADLGLALVAAIAIVFIVMVATFNSLVQPLILLVSVPFAATGALILLLVSGTPLGVASLIGMLMLVGIVVSNAIVLIDLINQYRSRGRTLREAIDEGARKRLRPIVMTALATIFALTPMALGITGGGAFISQPLALVVIGGLLTSTLLTLLVVPVLYLLIERGKEKRADKREAKREAKRAALTGA</sequence>
<feature type="transmembrane region" description="Helical" evidence="1">
    <location>
        <begin position="460"/>
        <end position="487"/>
    </location>
</feature>
<keyword evidence="1" id="KW-0812">Transmembrane</keyword>
<dbReference type="Pfam" id="PF00873">
    <property type="entry name" value="ACR_tran"/>
    <property type="match status" value="1"/>
</dbReference>
<feature type="transmembrane region" description="Helical" evidence="1">
    <location>
        <begin position="882"/>
        <end position="902"/>
    </location>
</feature>
<dbReference type="Gene3D" id="3.30.70.1320">
    <property type="entry name" value="Multidrug efflux transporter AcrB pore domain like"/>
    <property type="match status" value="1"/>
</dbReference>
<dbReference type="GO" id="GO:0005886">
    <property type="term" value="C:plasma membrane"/>
    <property type="evidence" value="ECO:0007669"/>
    <property type="project" value="TreeGrafter"/>
</dbReference>
<keyword evidence="1" id="KW-1133">Transmembrane helix</keyword>
<dbReference type="OrthoDB" id="3306666at2"/>
<feature type="transmembrane region" description="Helical" evidence="1">
    <location>
        <begin position="432"/>
        <end position="453"/>
    </location>
</feature>
<dbReference type="EMBL" id="FONZ01000004">
    <property type="protein sequence ID" value="SFF27576.1"/>
    <property type="molecule type" value="Genomic_DNA"/>
</dbReference>
<feature type="transmembrane region" description="Helical" evidence="1">
    <location>
        <begin position="954"/>
        <end position="975"/>
    </location>
</feature>
<protein>
    <submittedName>
        <fullName evidence="2">Hydrophobic/amphiphilic exporter-1, HAE1 family</fullName>
    </submittedName>
</protein>
<keyword evidence="1" id="KW-0472">Membrane</keyword>
<dbReference type="Gene3D" id="3.30.2090.10">
    <property type="entry name" value="Multidrug efflux transporter AcrB TolC docking domain, DN and DC subdomains"/>
    <property type="match status" value="2"/>
</dbReference>
<feature type="transmembrane region" description="Helical" evidence="1">
    <location>
        <begin position="908"/>
        <end position="933"/>
    </location>
</feature>
<dbReference type="Gene3D" id="3.30.70.1430">
    <property type="entry name" value="Multidrug efflux transporter AcrB pore domain"/>
    <property type="match status" value="2"/>
</dbReference>
<feature type="transmembrane region" description="Helical" evidence="1">
    <location>
        <begin position="987"/>
        <end position="1012"/>
    </location>
</feature>
<dbReference type="PRINTS" id="PR00702">
    <property type="entry name" value="ACRIFLAVINRP"/>
</dbReference>
<evidence type="ECO:0000313" key="2">
    <source>
        <dbReference type="EMBL" id="SFF27576.1"/>
    </source>
</evidence>
<dbReference type="Gene3D" id="1.20.1640.10">
    <property type="entry name" value="Multidrug efflux transporter AcrB transmembrane domain"/>
    <property type="match status" value="2"/>
</dbReference>
<dbReference type="InterPro" id="IPR027463">
    <property type="entry name" value="AcrB_DN_DC_subdom"/>
</dbReference>
<keyword evidence="3" id="KW-1185">Reference proteome</keyword>
<dbReference type="SUPFAM" id="SSF82693">
    <property type="entry name" value="Multidrug efflux transporter AcrB pore domain, PN1, PN2, PC1 and PC2 subdomains"/>
    <property type="match status" value="2"/>
</dbReference>
<dbReference type="Gene3D" id="3.30.70.1440">
    <property type="entry name" value="Multidrug efflux transporter AcrB pore domain"/>
    <property type="match status" value="1"/>
</dbReference>
<feature type="transmembrane region" description="Helical" evidence="1">
    <location>
        <begin position="856"/>
        <end position="875"/>
    </location>
</feature>
<evidence type="ECO:0000313" key="3">
    <source>
        <dbReference type="Proteomes" id="UP000198520"/>
    </source>
</evidence>
<dbReference type="SUPFAM" id="SSF82866">
    <property type="entry name" value="Multidrug efflux transporter AcrB transmembrane domain"/>
    <property type="match status" value="2"/>
</dbReference>
<dbReference type="RefSeq" id="WP_093378733.1">
    <property type="nucleotide sequence ID" value="NZ_BNAN01000004.1"/>
</dbReference>
<reference evidence="3" key="1">
    <citation type="submission" date="2016-10" db="EMBL/GenBank/DDBJ databases">
        <authorList>
            <person name="Varghese N."/>
            <person name="Submissions S."/>
        </authorList>
    </citation>
    <scope>NUCLEOTIDE SEQUENCE [LARGE SCALE GENOMIC DNA]</scope>
    <source>
        <strain evidence="3">DSM 19083</strain>
    </source>
</reference>
<dbReference type="GO" id="GO:0042910">
    <property type="term" value="F:xenobiotic transmembrane transporter activity"/>
    <property type="evidence" value="ECO:0007669"/>
    <property type="project" value="TreeGrafter"/>
</dbReference>
<organism evidence="2 3">
    <name type="scientific">Flavimobilis marinus</name>
    <dbReference type="NCBI Taxonomy" id="285351"/>
    <lineage>
        <taxon>Bacteria</taxon>
        <taxon>Bacillati</taxon>
        <taxon>Actinomycetota</taxon>
        <taxon>Actinomycetes</taxon>
        <taxon>Micrococcales</taxon>
        <taxon>Jonesiaceae</taxon>
        <taxon>Flavimobilis</taxon>
    </lineage>
</organism>
<dbReference type="PANTHER" id="PTHR32063:SF0">
    <property type="entry name" value="SWARMING MOTILITY PROTEIN SWRC"/>
    <property type="match status" value="1"/>
</dbReference>
<evidence type="ECO:0000256" key="1">
    <source>
        <dbReference type="SAM" id="Phobius"/>
    </source>
</evidence>
<feature type="transmembrane region" description="Helical" evidence="1">
    <location>
        <begin position="365"/>
        <end position="391"/>
    </location>
</feature>
<name>A0A1I2HFN8_9MICO</name>
<dbReference type="Proteomes" id="UP000198520">
    <property type="component" value="Unassembled WGS sequence"/>
</dbReference>